<feature type="transmembrane region" description="Helical" evidence="7">
    <location>
        <begin position="15"/>
        <end position="34"/>
    </location>
</feature>
<evidence type="ECO:0000256" key="1">
    <source>
        <dbReference type="ARBA" id="ARBA00001971"/>
    </source>
</evidence>
<keyword evidence="7" id="KW-0812">Transmembrane</keyword>
<keyword evidence="5 6" id="KW-0408">Iron</keyword>
<evidence type="ECO:0000256" key="4">
    <source>
        <dbReference type="ARBA" id="ARBA00022723"/>
    </source>
</evidence>
<dbReference type="EMBL" id="KI966418">
    <property type="protein sequence ID" value="EWC46381.1"/>
    <property type="molecule type" value="Genomic_DNA"/>
</dbReference>
<dbReference type="InterPro" id="IPR036396">
    <property type="entry name" value="Cyt_P450_sf"/>
</dbReference>
<dbReference type="SUPFAM" id="SSF48264">
    <property type="entry name" value="Cytochrome P450"/>
    <property type="match status" value="1"/>
</dbReference>
<reference evidence="8 9" key="1">
    <citation type="submission" date="2013-05" db="EMBL/GenBank/DDBJ databases">
        <title>Drechslerella stenobrocha genome reveals carnivorous origination and mechanical trapping mechanism of predatory fungi.</title>
        <authorList>
            <person name="Liu X."/>
            <person name="Zhang W."/>
            <person name="Liu K."/>
        </authorList>
    </citation>
    <scope>NUCLEOTIDE SEQUENCE [LARGE SCALE GENOMIC DNA]</scope>
    <source>
        <strain evidence="8 9">248</strain>
    </source>
</reference>
<dbReference type="GO" id="GO:0008395">
    <property type="term" value="F:steroid hydroxylase activity"/>
    <property type="evidence" value="ECO:0007669"/>
    <property type="project" value="TreeGrafter"/>
</dbReference>
<sequence length="525" mass="59743">MEILTQATEWLNRDASLALSGAVIALTLCTIVLYKSLTPQRDSSEPPLIPYTIPWLGSGISFSRDFDNFMQWVRRVMPADTPYTLYAGGRTIYLITSPRLYAKMIRISKTVSFDLLELDIFKRVFEMPREDLDAYSVGMHGMPPPTGMSQEQADELALAPQFARQYKDNWSNQSEGLSELTQRFSEEWWKRLDTLVSTSEATISFRKVMEHHFFWSATTVHFGTHFQDIVPDAGELFWEFEEGFLKLFQDVPKWMLRPALRAREKLIDGVERWLVQASKHVPAMPEDKLWDEWWGGRVGWERTRALSARGLSPRANAVHQFGFLWGLNGNTLAVVSWTLINILRDPQLLAKLQKEVETAISVTPKLTIDWPALMKLPLLTSVYQESIRLAVSNMTTRVITADTELDGYILKKGRMMVAPSRSLHLSPVFEHPSHPATEFWAERFIAEDADKPKMLNSWKPFAGGTTYCPGRFIAAAEIYSAIGILIVMFDVKLEESQGEIQHSPGRSGTGGVRPDRDGLLVLKRR</sequence>
<keyword evidence="7" id="KW-0472">Membrane</keyword>
<proteinExistence type="inferred from homology"/>
<evidence type="ECO:0000313" key="9">
    <source>
        <dbReference type="Proteomes" id="UP000024837"/>
    </source>
</evidence>
<keyword evidence="7" id="KW-1133">Transmembrane helix</keyword>
<evidence type="ECO:0000256" key="3">
    <source>
        <dbReference type="ARBA" id="ARBA00022617"/>
    </source>
</evidence>
<accession>W7HQE4</accession>
<evidence type="ECO:0008006" key="10">
    <source>
        <dbReference type="Google" id="ProtNLM"/>
    </source>
</evidence>
<keyword evidence="4 6" id="KW-0479">Metal-binding</keyword>
<dbReference type="PANTHER" id="PTHR24304">
    <property type="entry name" value="CYTOCHROME P450 FAMILY 7"/>
    <property type="match status" value="1"/>
</dbReference>
<dbReference type="OrthoDB" id="3366823at2759"/>
<evidence type="ECO:0000313" key="8">
    <source>
        <dbReference type="EMBL" id="EWC46381.1"/>
    </source>
</evidence>
<organism evidence="8 9">
    <name type="scientific">Drechslerella stenobrocha 248</name>
    <dbReference type="NCBI Taxonomy" id="1043628"/>
    <lineage>
        <taxon>Eukaryota</taxon>
        <taxon>Fungi</taxon>
        <taxon>Dikarya</taxon>
        <taxon>Ascomycota</taxon>
        <taxon>Pezizomycotina</taxon>
        <taxon>Orbiliomycetes</taxon>
        <taxon>Orbiliales</taxon>
        <taxon>Orbiliaceae</taxon>
        <taxon>Drechslerella</taxon>
    </lineage>
</organism>
<dbReference type="GO" id="GO:0005506">
    <property type="term" value="F:iron ion binding"/>
    <property type="evidence" value="ECO:0007669"/>
    <property type="project" value="InterPro"/>
</dbReference>
<evidence type="ECO:0000256" key="2">
    <source>
        <dbReference type="ARBA" id="ARBA00010617"/>
    </source>
</evidence>
<dbReference type="CDD" id="cd11040">
    <property type="entry name" value="CYP7_CYP8-like"/>
    <property type="match status" value="1"/>
</dbReference>
<comment type="cofactor">
    <cofactor evidence="1 6">
        <name>heme</name>
        <dbReference type="ChEBI" id="CHEBI:30413"/>
    </cofactor>
</comment>
<dbReference type="Pfam" id="PF00067">
    <property type="entry name" value="p450"/>
    <property type="match status" value="1"/>
</dbReference>
<protein>
    <recommendedName>
        <fullName evidence="10">Cytochrome P450</fullName>
    </recommendedName>
</protein>
<gene>
    <name evidence="8" type="ORF">DRE_04324</name>
</gene>
<dbReference type="HOGENOM" id="CLU_018012_2_2_1"/>
<dbReference type="GO" id="GO:0016705">
    <property type="term" value="F:oxidoreductase activity, acting on paired donors, with incorporation or reduction of molecular oxygen"/>
    <property type="evidence" value="ECO:0007669"/>
    <property type="project" value="InterPro"/>
</dbReference>
<dbReference type="PANTHER" id="PTHR24304:SF2">
    <property type="entry name" value="24-HYDROXYCHOLESTEROL 7-ALPHA-HYDROXYLASE"/>
    <property type="match status" value="1"/>
</dbReference>
<keyword evidence="9" id="KW-1185">Reference proteome</keyword>
<dbReference type="Proteomes" id="UP000024837">
    <property type="component" value="Unassembled WGS sequence"/>
</dbReference>
<dbReference type="InterPro" id="IPR002403">
    <property type="entry name" value="Cyt_P450_E_grp-IV"/>
</dbReference>
<evidence type="ECO:0000256" key="6">
    <source>
        <dbReference type="PIRSR" id="PIRSR602403-1"/>
    </source>
</evidence>
<dbReference type="InterPro" id="IPR001128">
    <property type="entry name" value="Cyt_P450"/>
</dbReference>
<keyword evidence="3 6" id="KW-0349">Heme</keyword>
<dbReference type="GO" id="GO:0020037">
    <property type="term" value="F:heme binding"/>
    <property type="evidence" value="ECO:0007669"/>
    <property type="project" value="InterPro"/>
</dbReference>
<dbReference type="Gene3D" id="1.10.630.10">
    <property type="entry name" value="Cytochrome P450"/>
    <property type="match status" value="1"/>
</dbReference>
<dbReference type="InterPro" id="IPR050529">
    <property type="entry name" value="CYP450_sterol_14alpha_dmase"/>
</dbReference>
<dbReference type="PRINTS" id="PR00465">
    <property type="entry name" value="EP450IV"/>
</dbReference>
<name>W7HQE4_9PEZI</name>
<evidence type="ECO:0000256" key="5">
    <source>
        <dbReference type="ARBA" id="ARBA00023004"/>
    </source>
</evidence>
<evidence type="ECO:0000256" key="7">
    <source>
        <dbReference type="SAM" id="Phobius"/>
    </source>
</evidence>
<feature type="binding site" description="axial binding residue" evidence="6">
    <location>
        <position position="468"/>
    </location>
    <ligand>
        <name>heme</name>
        <dbReference type="ChEBI" id="CHEBI:30413"/>
    </ligand>
    <ligandPart>
        <name>Fe</name>
        <dbReference type="ChEBI" id="CHEBI:18248"/>
    </ligandPart>
</feature>
<dbReference type="AlphaFoldDB" id="W7HQE4"/>
<comment type="similarity">
    <text evidence="2">Belongs to the cytochrome P450 family.</text>
</comment>